<dbReference type="InterPro" id="IPR050682">
    <property type="entry name" value="ModA/WtpA"/>
</dbReference>
<accession>A0A2S0P6S3</accession>
<dbReference type="CDD" id="cd13539">
    <property type="entry name" value="PBP2_AvModA"/>
    <property type="match status" value="1"/>
</dbReference>
<evidence type="ECO:0000256" key="3">
    <source>
        <dbReference type="ARBA" id="ARBA00022729"/>
    </source>
</evidence>
<dbReference type="GO" id="GO:0015689">
    <property type="term" value="P:molybdate ion transport"/>
    <property type="evidence" value="ECO:0007669"/>
    <property type="project" value="InterPro"/>
</dbReference>
<dbReference type="Pfam" id="PF13531">
    <property type="entry name" value="SBP_bac_11"/>
    <property type="match status" value="1"/>
</dbReference>
<dbReference type="KEGG" id="maer:DAI18_02505"/>
<dbReference type="STRING" id="1122240.GCA_000620105_03009"/>
<feature type="binding site" evidence="4">
    <location>
        <position position="166"/>
    </location>
    <ligand>
        <name>molybdate</name>
        <dbReference type="ChEBI" id="CHEBI:36264"/>
    </ligand>
</feature>
<evidence type="ECO:0000313" key="6">
    <source>
        <dbReference type="EMBL" id="AVY93042.1"/>
    </source>
</evidence>
<feature type="binding site" evidence="4">
    <location>
        <position position="58"/>
    </location>
    <ligand>
        <name>molybdate</name>
        <dbReference type="ChEBI" id="CHEBI:36264"/>
    </ligand>
</feature>
<dbReference type="RefSeq" id="WP_107888673.1">
    <property type="nucleotide sequence ID" value="NZ_CP028519.1"/>
</dbReference>
<dbReference type="AlphaFoldDB" id="A0A2S0P6S3"/>
<evidence type="ECO:0000313" key="7">
    <source>
        <dbReference type="Proteomes" id="UP000244173"/>
    </source>
</evidence>
<dbReference type="Gene3D" id="3.40.190.10">
    <property type="entry name" value="Periplasmic binding protein-like II"/>
    <property type="match status" value="2"/>
</dbReference>
<comment type="similarity">
    <text evidence="1">Belongs to the bacterial solute-binding protein ModA family.</text>
</comment>
<feature type="chain" id="PRO_5015782126" evidence="5">
    <location>
        <begin position="21"/>
        <end position="252"/>
    </location>
</feature>
<reference evidence="6 7" key="1">
    <citation type="submission" date="2018-04" db="EMBL/GenBank/DDBJ databases">
        <title>Denitrifier Microvirgula.</title>
        <authorList>
            <person name="Anderson E."/>
            <person name="Jang J."/>
            <person name="Ishii S."/>
        </authorList>
    </citation>
    <scope>NUCLEOTIDE SEQUENCE [LARGE SCALE GENOMIC DNA]</scope>
    <source>
        <strain evidence="6 7">BE2.4</strain>
    </source>
</reference>
<dbReference type="GO" id="GO:0030973">
    <property type="term" value="F:molybdate ion binding"/>
    <property type="evidence" value="ECO:0007669"/>
    <property type="project" value="InterPro"/>
</dbReference>
<dbReference type="NCBIfam" id="TIGR01256">
    <property type="entry name" value="modA"/>
    <property type="match status" value="1"/>
</dbReference>
<name>A0A2S0P6S3_9NEIS</name>
<evidence type="ECO:0000256" key="5">
    <source>
        <dbReference type="SAM" id="SignalP"/>
    </source>
</evidence>
<dbReference type="EMBL" id="CP028519">
    <property type="protein sequence ID" value="AVY93042.1"/>
    <property type="molecule type" value="Genomic_DNA"/>
</dbReference>
<evidence type="ECO:0000256" key="4">
    <source>
        <dbReference type="PIRSR" id="PIRSR004846-1"/>
    </source>
</evidence>
<keyword evidence="4" id="KW-0500">Molybdenum</keyword>
<gene>
    <name evidence="6" type="primary">modA</name>
    <name evidence="6" type="ORF">DAI18_02505</name>
</gene>
<dbReference type="PIRSF" id="PIRSF004846">
    <property type="entry name" value="ModA"/>
    <property type="match status" value="1"/>
</dbReference>
<dbReference type="PANTHER" id="PTHR30632">
    <property type="entry name" value="MOLYBDATE-BINDING PERIPLASMIC PROTEIN"/>
    <property type="match status" value="1"/>
</dbReference>
<proteinExistence type="inferred from homology"/>
<dbReference type="Proteomes" id="UP000244173">
    <property type="component" value="Chromosome"/>
</dbReference>
<organism evidence="6 7">
    <name type="scientific">Microvirgula aerodenitrificans</name>
    <dbReference type="NCBI Taxonomy" id="57480"/>
    <lineage>
        <taxon>Bacteria</taxon>
        <taxon>Pseudomonadati</taxon>
        <taxon>Pseudomonadota</taxon>
        <taxon>Betaproteobacteria</taxon>
        <taxon>Neisseriales</taxon>
        <taxon>Aquaspirillaceae</taxon>
        <taxon>Microvirgula</taxon>
    </lineage>
</organism>
<feature type="signal peptide" evidence="5">
    <location>
        <begin position="1"/>
        <end position="20"/>
    </location>
</feature>
<keyword evidence="7" id="KW-1185">Reference proteome</keyword>
<dbReference type="OrthoDB" id="9785015at2"/>
<dbReference type="InterPro" id="IPR005950">
    <property type="entry name" value="ModA"/>
</dbReference>
<keyword evidence="2 4" id="KW-0479">Metal-binding</keyword>
<protein>
    <submittedName>
        <fullName evidence="6">Molybdate ABC transporter substrate-binding protein</fullName>
    </submittedName>
</protein>
<dbReference type="SUPFAM" id="SSF53850">
    <property type="entry name" value="Periplasmic binding protein-like II"/>
    <property type="match status" value="1"/>
</dbReference>
<keyword evidence="3 5" id="KW-0732">Signal</keyword>
<dbReference type="InterPro" id="IPR044084">
    <property type="entry name" value="AvModA-like_subst-bd"/>
</dbReference>
<evidence type="ECO:0000256" key="1">
    <source>
        <dbReference type="ARBA" id="ARBA00009175"/>
    </source>
</evidence>
<dbReference type="PANTHER" id="PTHR30632:SF14">
    <property type="entry name" value="TUNGSTATE_MOLYBDATE_CHROMATE-BINDING PROTEIN MODA"/>
    <property type="match status" value="1"/>
</dbReference>
<sequence>MLKKTLPLLVSLVFAGPVLAAEPLSVAVAANLQYTFDDLAAAFQRETGIAVKPSYSSSGKFVAQIQNGAPYDFFLSADRDFPEKLAELGLTATPPKIYAYGTLVLWTLKPDLNLNNWQQALAGPQVAKIAVANPRTAPYGRETMKVLGKLGLDSKLESKLVFGESISQTNQYIYSRAADAGFTAKSVVVSPEMKGKGHYVELARDSYQPIAQAMVVTRRGGAENGVAARKLYDFMSSATARDILSKNGYLLP</sequence>
<dbReference type="GO" id="GO:0046872">
    <property type="term" value="F:metal ion binding"/>
    <property type="evidence" value="ECO:0007669"/>
    <property type="project" value="UniProtKB-KW"/>
</dbReference>
<evidence type="ECO:0000256" key="2">
    <source>
        <dbReference type="ARBA" id="ARBA00022723"/>
    </source>
</evidence>